<reference evidence="2" key="1">
    <citation type="submission" date="2017-02" db="EMBL/GenBank/DDBJ databases">
        <authorList>
            <person name="Varghese N."/>
            <person name="Submissions S."/>
        </authorList>
    </citation>
    <scope>NUCLEOTIDE SEQUENCE [LARGE SCALE GENOMIC DNA]</scope>
    <source>
        <strain evidence="2">ATCC 51222</strain>
    </source>
</reference>
<dbReference type="InterPro" id="IPR027417">
    <property type="entry name" value="P-loop_NTPase"/>
</dbReference>
<keyword evidence="2" id="KW-1185">Reference proteome</keyword>
<evidence type="ECO:0000313" key="1">
    <source>
        <dbReference type="EMBL" id="SJZ74802.1"/>
    </source>
</evidence>
<evidence type="ECO:0008006" key="3">
    <source>
        <dbReference type="Google" id="ProtNLM"/>
    </source>
</evidence>
<dbReference type="STRING" id="290054.SAMN02745114_01488"/>
<name>A0A1T4N6I1_9FIRM</name>
<organism evidence="1 2">
    <name type="scientific">Eubacterium coprostanoligenes</name>
    <dbReference type="NCBI Taxonomy" id="290054"/>
    <lineage>
        <taxon>Bacteria</taxon>
        <taxon>Bacillati</taxon>
        <taxon>Bacillota</taxon>
        <taxon>Clostridia</taxon>
        <taxon>Eubacteriales</taxon>
        <taxon>Eubacteriaceae</taxon>
        <taxon>Eubacterium</taxon>
    </lineage>
</organism>
<dbReference type="AlphaFoldDB" id="A0A1T4N6I1"/>
<protein>
    <recommendedName>
        <fullName evidence="3">AAA domain-containing protein</fullName>
    </recommendedName>
</protein>
<dbReference type="Proteomes" id="UP000190657">
    <property type="component" value="Unassembled WGS sequence"/>
</dbReference>
<sequence length="58" mass="6541">MIIAGFSGVGKTTFAKTYQNVIDLHVMPYKYSNLNEISNSYDDESIKAVSELILNPNW</sequence>
<proteinExistence type="predicted"/>
<evidence type="ECO:0000313" key="2">
    <source>
        <dbReference type="Proteomes" id="UP000190657"/>
    </source>
</evidence>
<gene>
    <name evidence="1" type="ORF">SAMN02745114_01488</name>
</gene>
<dbReference type="SUPFAM" id="SSF52540">
    <property type="entry name" value="P-loop containing nucleoside triphosphate hydrolases"/>
    <property type="match status" value="1"/>
</dbReference>
<accession>A0A1T4N6I1</accession>
<dbReference type="EMBL" id="FUWW01000019">
    <property type="protein sequence ID" value="SJZ74802.1"/>
    <property type="molecule type" value="Genomic_DNA"/>
</dbReference>